<dbReference type="EMBL" id="CM000782">
    <property type="protein sequence ID" value="AQK83891.1"/>
    <property type="molecule type" value="Genomic_DNA"/>
</dbReference>
<dbReference type="ExpressionAtlas" id="A0A1D6LXJ1">
    <property type="expression patterns" value="baseline and differential"/>
</dbReference>
<feature type="domain" description="VASt" evidence="7">
    <location>
        <begin position="828"/>
        <end position="932"/>
    </location>
</feature>
<dbReference type="PROSITE" id="PS51778">
    <property type="entry name" value="VAST"/>
    <property type="match status" value="2"/>
</dbReference>
<evidence type="ECO:0000313" key="8">
    <source>
        <dbReference type="EMBL" id="AQK83891.1"/>
    </source>
</evidence>
<evidence type="ECO:0000256" key="1">
    <source>
        <dbReference type="ARBA" id="ARBA00004167"/>
    </source>
</evidence>
<dbReference type="eggNOG" id="KOG1032">
    <property type="taxonomic scope" value="Eukaryota"/>
</dbReference>
<dbReference type="Pfam" id="PF16016">
    <property type="entry name" value="VASt"/>
    <property type="match status" value="2"/>
</dbReference>
<dbReference type="InParanoid" id="A0A1D6LXJ1"/>
<dbReference type="Gene3D" id="2.30.29.30">
    <property type="entry name" value="Pleckstrin-homology domain (PH domain)/Phosphotyrosine-binding domain (PTB)"/>
    <property type="match status" value="1"/>
</dbReference>
<dbReference type="SMART" id="SM00239">
    <property type="entry name" value="C2"/>
    <property type="match status" value="2"/>
</dbReference>
<dbReference type="CDD" id="cd00030">
    <property type="entry name" value="C2"/>
    <property type="match status" value="2"/>
</dbReference>
<evidence type="ECO:0000259" key="7">
    <source>
        <dbReference type="PROSITE" id="PS51778"/>
    </source>
</evidence>
<dbReference type="STRING" id="4577.A0A1D6LXJ1"/>
<keyword evidence="2" id="KW-0812">Transmembrane</keyword>
<dbReference type="Gene3D" id="2.60.40.150">
    <property type="entry name" value="C2 domain"/>
    <property type="match status" value="2"/>
</dbReference>
<dbReference type="SMR" id="A0A1D6LXJ1"/>
<dbReference type="InterPro" id="IPR000008">
    <property type="entry name" value="C2_dom"/>
</dbReference>
<evidence type="ECO:0000259" key="6">
    <source>
        <dbReference type="PROSITE" id="PS50004"/>
    </source>
</evidence>
<comment type="subcellular location">
    <subcellularLocation>
        <location evidence="1">Membrane</location>
        <topology evidence="1">Single-pass membrane protein</topology>
    </subcellularLocation>
</comment>
<sequence length="932" mass="104106">MRLVVRVIEARGLPPTDADGTRDPYAKAQLGKQRAKTKVMRKTLCPAWDEEFAFRVGDLRDNLLVSVFHEDRYFAADVLGQVKLPLTAVLDADNRTLGTQWYQLQPKSKKSKLKDCGEIRLNVSLAQNYSEEETTAPAHWASDDLASNSDKSTELVKGSSLLNVPIEVSTAVPEIYEIEAAEEDKSNAAPSFVNKLYQMFNSKPKDTEASAPLPSKLNDPSDIAEETLSTSSEAPEKQDHDVSATMTFDELLKAFGSQHEGKEMPENLSGGVVLDQVYAVAPSDLNTLLFSPSSDFLQSLAEIQGTTGLEIQQWRLENDGEILRRVVSYTKAPTKLVKAVKATEDMTYLKADGEMFAVFADVSTPEVPFGNTFRVEVLTCIMPGPELRGDEKSSRLMVSWHINFVQSTMMKSMIENGAKQGLKDNYVQFSELLAKHCRPVDTKDTTSSNEVLSSVQPEQESDWKLAFRIFGNFALLSSVFAFFYVSAHIILASPSIIQGLEFPGLDLPDSAGEVVVCGVLVLQGQRVLNMIARFIQAKRQRGDHGVKAQGDGWLLTVALMEGTNLAATKSSGYSDPYVVFTCNGKTKTSSINFHTLDPQWNEIFEFDAMEDPPSVMKIHVYDFDGPFDEVASLGHAEVNFLKYNNISELADIWIPLKGKLAQACQSKLHLRIFLNNTRGTEVVKDYLDKVEKEVGKKIAMRSPHTNLAFQKIFSLPPEEFLINDFTCHLKRKMLTQGRIFLSPRIFGFYTNLFGHKTKFFFLWEDIEDILLVPATLSSMGSPSLVIILRKDRGMDAKHGAKQLDSQGRLKFHFQSFVSFNVAHKTITALWKARSLTPEQKVSTLMGIFEGGPLECRVMEKVGCMDYSVTAWEPVRADIYQRQVHYKFDKKSARHGGEAMSTQQKSPLSNKNGWLVEEVMTLEGIPVGECFNI</sequence>
<feature type="domain" description="VASt" evidence="7">
    <location>
        <begin position="269"/>
        <end position="441"/>
    </location>
</feature>
<dbReference type="PANTHER" id="PTHR46296:SF8">
    <property type="entry name" value="OS06G0297800 PROTEIN"/>
    <property type="match status" value="1"/>
</dbReference>
<dbReference type="InterPro" id="IPR031968">
    <property type="entry name" value="VASt"/>
</dbReference>
<accession>A0A1D6LXJ1</accession>
<dbReference type="InterPro" id="IPR011993">
    <property type="entry name" value="PH-like_dom_sf"/>
</dbReference>
<evidence type="ECO:0000256" key="5">
    <source>
        <dbReference type="SAM" id="MobiDB-lite"/>
    </source>
</evidence>
<gene>
    <name evidence="8" type="ORF">ZEAMMB73_Zm00001d037396</name>
</gene>
<dbReference type="Pfam" id="PF00168">
    <property type="entry name" value="C2"/>
    <property type="match status" value="2"/>
</dbReference>
<feature type="region of interest" description="Disordered" evidence="5">
    <location>
        <begin position="204"/>
        <end position="240"/>
    </location>
</feature>
<dbReference type="EMBL" id="CM000782">
    <property type="protein sequence ID" value="AQK83890.1"/>
    <property type="molecule type" value="Genomic_DNA"/>
</dbReference>
<proteinExistence type="predicted"/>
<dbReference type="FunCoup" id="A0A1D6LXJ1">
    <property type="interactions" value="2164"/>
</dbReference>
<organism evidence="8">
    <name type="scientific">Zea mays</name>
    <name type="common">Maize</name>
    <dbReference type="NCBI Taxonomy" id="4577"/>
    <lineage>
        <taxon>Eukaryota</taxon>
        <taxon>Viridiplantae</taxon>
        <taxon>Streptophyta</taxon>
        <taxon>Embryophyta</taxon>
        <taxon>Tracheophyta</taxon>
        <taxon>Spermatophyta</taxon>
        <taxon>Magnoliopsida</taxon>
        <taxon>Liliopsida</taxon>
        <taxon>Poales</taxon>
        <taxon>Poaceae</taxon>
        <taxon>PACMAD clade</taxon>
        <taxon>Panicoideae</taxon>
        <taxon>Andropogonodae</taxon>
        <taxon>Andropogoneae</taxon>
        <taxon>Tripsacinae</taxon>
        <taxon>Zea</taxon>
    </lineage>
</organism>
<dbReference type="PRINTS" id="PR00360">
    <property type="entry name" value="C2DOMAIN"/>
</dbReference>
<feature type="domain" description="C2" evidence="6">
    <location>
        <begin position="1"/>
        <end position="102"/>
    </location>
</feature>
<dbReference type="OMA" id="FIYVFSH"/>
<protein>
    <submittedName>
        <fullName evidence="8">C2 and GRAM domain-containing protein</fullName>
    </submittedName>
</protein>
<dbReference type="SMART" id="SM00568">
    <property type="entry name" value="GRAM"/>
    <property type="match status" value="1"/>
</dbReference>
<name>A0A1D6LXJ1_MAIZE</name>
<dbReference type="InterPro" id="IPR004182">
    <property type="entry name" value="GRAM"/>
</dbReference>
<evidence type="ECO:0000256" key="2">
    <source>
        <dbReference type="ARBA" id="ARBA00022692"/>
    </source>
</evidence>
<keyword evidence="3" id="KW-1133">Transmembrane helix</keyword>
<evidence type="ECO:0000256" key="4">
    <source>
        <dbReference type="ARBA" id="ARBA00023136"/>
    </source>
</evidence>
<feature type="domain" description="C2" evidence="6">
    <location>
        <begin position="540"/>
        <end position="654"/>
    </location>
</feature>
<dbReference type="PaxDb" id="4577-GRMZM2G005195_P02"/>
<dbReference type="GO" id="GO:0016020">
    <property type="term" value="C:membrane"/>
    <property type="evidence" value="ECO:0007669"/>
    <property type="project" value="UniProtKB-SubCell"/>
</dbReference>
<dbReference type="Pfam" id="PF02893">
    <property type="entry name" value="GRAM"/>
    <property type="match status" value="1"/>
</dbReference>
<evidence type="ECO:0000256" key="3">
    <source>
        <dbReference type="ARBA" id="ARBA00022989"/>
    </source>
</evidence>
<dbReference type="AlphaFoldDB" id="A0A1D6LXJ1"/>
<dbReference type="PANTHER" id="PTHR46296">
    <property type="entry name" value="BNAA05G37250D PROTEIN"/>
    <property type="match status" value="1"/>
</dbReference>
<dbReference type="PROSITE" id="PS50004">
    <property type="entry name" value="C2"/>
    <property type="match status" value="2"/>
</dbReference>
<reference evidence="8" key="1">
    <citation type="submission" date="2015-12" db="EMBL/GenBank/DDBJ databases">
        <title>Update maize B73 reference genome by single molecule sequencing technologies.</title>
        <authorList>
            <consortium name="Maize Genome Sequencing Project"/>
            <person name="Ware D."/>
        </authorList>
    </citation>
    <scope>NUCLEOTIDE SEQUENCE</scope>
    <source>
        <tissue evidence="8">Seedling</tissue>
    </source>
</reference>
<dbReference type="InterPro" id="IPR044511">
    <property type="entry name" value="At1g03370/At5g50170-like"/>
</dbReference>
<dbReference type="SUPFAM" id="SSF49562">
    <property type="entry name" value="C2 domain (Calcium/lipid-binding domain, CaLB)"/>
    <property type="match status" value="2"/>
</dbReference>
<keyword evidence="4" id="KW-0472">Membrane</keyword>
<dbReference type="InterPro" id="IPR035892">
    <property type="entry name" value="C2_domain_sf"/>
</dbReference>